<reference evidence="1 2" key="1">
    <citation type="journal article" date="2024" name="Commun. Biol.">
        <title>Comparative genomic analysis of thermophilic fungi reveals convergent evolutionary adaptations and gene losses.</title>
        <authorList>
            <person name="Steindorff A.S."/>
            <person name="Aguilar-Pontes M.V."/>
            <person name="Robinson A.J."/>
            <person name="Andreopoulos B."/>
            <person name="LaButti K."/>
            <person name="Kuo A."/>
            <person name="Mondo S."/>
            <person name="Riley R."/>
            <person name="Otillar R."/>
            <person name="Haridas S."/>
            <person name="Lipzen A."/>
            <person name="Grimwood J."/>
            <person name="Schmutz J."/>
            <person name="Clum A."/>
            <person name="Reid I.D."/>
            <person name="Moisan M.C."/>
            <person name="Butler G."/>
            <person name="Nguyen T.T.M."/>
            <person name="Dewar K."/>
            <person name="Conant G."/>
            <person name="Drula E."/>
            <person name="Henrissat B."/>
            <person name="Hansel C."/>
            <person name="Singer S."/>
            <person name="Hutchinson M.I."/>
            <person name="de Vries R.P."/>
            <person name="Natvig D.O."/>
            <person name="Powell A.J."/>
            <person name="Tsang A."/>
            <person name="Grigoriev I.V."/>
        </authorList>
    </citation>
    <scope>NUCLEOTIDE SEQUENCE [LARGE SCALE GENOMIC DNA]</scope>
    <source>
        <strain evidence="1 2">CBS 494.80</strain>
    </source>
</reference>
<evidence type="ECO:0000313" key="1">
    <source>
        <dbReference type="EMBL" id="KAL2068144.1"/>
    </source>
</evidence>
<proteinExistence type="predicted"/>
<sequence length="93" mass="10411">MRATPTKSYLTVPNRTYQSSSAACVEIPGPEWLIIIRRESMGRMGQDRIISVPSRYAPPPISCVNIFISSCVLPFHSLRSIIPALQYPDNPLH</sequence>
<evidence type="ECO:0000313" key="2">
    <source>
        <dbReference type="Proteomes" id="UP001595075"/>
    </source>
</evidence>
<organism evidence="1 2">
    <name type="scientific">Oculimacula yallundae</name>
    <dbReference type="NCBI Taxonomy" id="86028"/>
    <lineage>
        <taxon>Eukaryota</taxon>
        <taxon>Fungi</taxon>
        <taxon>Dikarya</taxon>
        <taxon>Ascomycota</taxon>
        <taxon>Pezizomycotina</taxon>
        <taxon>Leotiomycetes</taxon>
        <taxon>Helotiales</taxon>
        <taxon>Ploettnerulaceae</taxon>
        <taxon>Oculimacula</taxon>
    </lineage>
</organism>
<name>A0ABR4CDV6_9HELO</name>
<dbReference type="EMBL" id="JAZHXI010000009">
    <property type="protein sequence ID" value="KAL2068144.1"/>
    <property type="molecule type" value="Genomic_DNA"/>
</dbReference>
<gene>
    <name evidence="1" type="ORF">VTL71DRAFT_16242</name>
</gene>
<protein>
    <submittedName>
        <fullName evidence="1">Uncharacterized protein</fullName>
    </submittedName>
</protein>
<dbReference type="Proteomes" id="UP001595075">
    <property type="component" value="Unassembled WGS sequence"/>
</dbReference>
<keyword evidence="2" id="KW-1185">Reference proteome</keyword>
<comment type="caution">
    <text evidence="1">The sequence shown here is derived from an EMBL/GenBank/DDBJ whole genome shotgun (WGS) entry which is preliminary data.</text>
</comment>
<accession>A0ABR4CDV6</accession>